<gene>
    <name evidence="3" type="ORF">AV530_019632</name>
</gene>
<evidence type="ECO:0000256" key="1">
    <source>
        <dbReference type="SAM" id="MobiDB-lite"/>
    </source>
</evidence>
<feature type="chain" id="PRO_5013138796" evidence="2">
    <location>
        <begin position="19"/>
        <end position="92"/>
    </location>
</feature>
<reference evidence="3 4" key="1">
    <citation type="submission" date="2016-02" db="EMBL/GenBank/DDBJ databases">
        <title>Band-tailed pigeon sequencing and assembly.</title>
        <authorList>
            <person name="Soares A.E."/>
            <person name="Novak B.J."/>
            <person name="Rice E.S."/>
            <person name="O'Connell B."/>
            <person name="Chang D."/>
            <person name="Weber S."/>
            <person name="Shapiro B."/>
        </authorList>
    </citation>
    <scope>NUCLEOTIDE SEQUENCE [LARGE SCALE GENOMIC DNA]</scope>
    <source>
        <strain evidence="3">BTP2013</strain>
        <tissue evidence="3">Blood</tissue>
    </source>
</reference>
<dbReference type="Proteomes" id="UP000190648">
    <property type="component" value="Unassembled WGS sequence"/>
</dbReference>
<protein>
    <submittedName>
        <fullName evidence="3">Uncharacterized protein</fullName>
    </submittedName>
</protein>
<keyword evidence="4" id="KW-1185">Reference proteome</keyword>
<dbReference type="EMBL" id="LSYS01007908">
    <property type="protein sequence ID" value="OPJ70505.1"/>
    <property type="molecule type" value="Genomic_DNA"/>
</dbReference>
<name>A0A1V4JEP5_PATFA</name>
<evidence type="ECO:0000313" key="4">
    <source>
        <dbReference type="Proteomes" id="UP000190648"/>
    </source>
</evidence>
<evidence type="ECO:0000256" key="2">
    <source>
        <dbReference type="SAM" id="SignalP"/>
    </source>
</evidence>
<evidence type="ECO:0000313" key="3">
    <source>
        <dbReference type="EMBL" id="OPJ70505.1"/>
    </source>
</evidence>
<keyword evidence="2" id="KW-0732">Signal</keyword>
<dbReference type="AlphaFoldDB" id="A0A1V4JEP5"/>
<feature type="region of interest" description="Disordered" evidence="1">
    <location>
        <begin position="73"/>
        <end position="92"/>
    </location>
</feature>
<feature type="signal peptide" evidence="2">
    <location>
        <begin position="1"/>
        <end position="18"/>
    </location>
</feature>
<organism evidence="3 4">
    <name type="scientific">Patagioenas fasciata monilis</name>
    <dbReference type="NCBI Taxonomy" id="372326"/>
    <lineage>
        <taxon>Eukaryota</taxon>
        <taxon>Metazoa</taxon>
        <taxon>Chordata</taxon>
        <taxon>Craniata</taxon>
        <taxon>Vertebrata</taxon>
        <taxon>Euteleostomi</taxon>
        <taxon>Archelosauria</taxon>
        <taxon>Archosauria</taxon>
        <taxon>Dinosauria</taxon>
        <taxon>Saurischia</taxon>
        <taxon>Theropoda</taxon>
        <taxon>Coelurosauria</taxon>
        <taxon>Aves</taxon>
        <taxon>Neognathae</taxon>
        <taxon>Neoaves</taxon>
        <taxon>Columbimorphae</taxon>
        <taxon>Columbiformes</taxon>
        <taxon>Columbidae</taxon>
        <taxon>Patagioenas</taxon>
    </lineage>
</organism>
<sequence length="92" mass="10397">MVTISFMILVQWLQQFSARSYRSVSGVAELSSIFDSKSHCLQLRHFVPPNKPVSNNSLTALIPTAIRTEQQPEIEESEDRRFLQDDGEACGI</sequence>
<accession>A0A1V4JEP5</accession>
<comment type="caution">
    <text evidence="3">The sequence shown here is derived from an EMBL/GenBank/DDBJ whole genome shotgun (WGS) entry which is preliminary data.</text>
</comment>
<proteinExistence type="predicted"/>